<dbReference type="Gene3D" id="3.30.300.130">
    <property type="entry name" value="Fe-S cluster assembly (FSCA)"/>
    <property type="match status" value="1"/>
</dbReference>
<dbReference type="Pfam" id="PF01883">
    <property type="entry name" value="FeS_assembly_P"/>
    <property type="match status" value="1"/>
</dbReference>
<dbReference type="EMBL" id="JAMWDU010000004">
    <property type="protein sequence ID" value="MCP8888079.1"/>
    <property type="molecule type" value="Genomic_DNA"/>
</dbReference>
<evidence type="ECO:0000259" key="1">
    <source>
        <dbReference type="Pfam" id="PF01883"/>
    </source>
</evidence>
<dbReference type="InterPro" id="IPR052339">
    <property type="entry name" value="Fe-S_Maturation_MIP18"/>
</dbReference>
<evidence type="ECO:0000313" key="2">
    <source>
        <dbReference type="EMBL" id="MCP8888079.1"/>
    </source>
</evidence>
<reference evidence="2" key="1">
    <citation type="submission" date="2022-06" db="EMBL/GenBank/DDBJ databases">
        <title>Devosia sp. XJ19-45 genome assembly.</title>
        <authorList>
            <person name="Li B."/>
            <person name="Cai M."/>
            <person name="Nie G."/>
            <person name="Li W."/>
        </authorList>
    </citation>
    <scope>NUCLEOTIDE SEQUENCE</scope>
    <source>
        <strain evidence="2">XJ19-45</strain>
    </source>
</reference>
<organism evidence="2 3">
    <name type="scientific">Devosia ureilytica</name>
    <dbReference type="NCBI Taxonomy" id="2952754"/>
    <lineage>
        <taxon>Bacteria</taxon>
        <taxon>Pseudomonadati</taxon>
        <taxon>Pseudomonadota</taxon>
        <taxon>Alphaproteobacteria</taxon>
        <taxon>Hyphomicrobiales</taxon>
        <taxon>Devosiaceae</taxon>
        <taxon>Devosia</taxon>
    </lineage>
</organism>
<dbReference type="SUPFAM" id="SSF117916">
    <property type="entry name" value="Fe-S cluster assembly (FSCA) domain-like"/>
    <property type="match status" value="1"/>
</dbReference>
<name>A0A9Q4APQ5_9HYPH</name>
<keyword evidence="3" id="KW-1185">Reference proteome</keyword>
<dbReference type="PANTHER" id="PTHR42831">
    <property type="entry name" value="FE-S PROTEIN MATURATION AUXILIARY FACTOR YITW"/>
    <property type="match status" value="1"/>
</dbReference>
<dbReference type="InterPro" id="IPR034904">
    <property type="entry name" value="FSCA_dom_sf"/>
</dbReference>
<dbReference type="Proteomes" id="UP001060275">
    <property type="component" value="Unassembled WGS sequence"/>
</dbReference>
<sequence length="102" mass="10916">MPTPKMEIEADIRAALRSVIDPELGHNIIDLGMVYDVDVQDAGVVGVVMTTTARFCPASAFLQEAVAAAAGAVTGVTRVDVELTYDPPWTPDRMAPEIAVRF</sequence>
<feature type="domain" description="MIP18 family-like" evidence="1">
    <location>
        <begin position="9"/>
        <end position="81"/>
    </location>
</feature>
<dbReference type="PANTHER" id="PTHR42831:SF1">
    <property type="entry name" value="FE-S PROTEIN MATURATION AUXILIARY FACTOR YITW"/>
    <property type="match status" value="1"/>
</dbReference>
<dbReference type="AlphaFoldDB" id="A0A9Q4APQ5"/>
<proteinExistence type="predicted"/>
<gene>
    <name evidence="2" type="ORF">NF348_13215</name>
</gene>
<protein>
    <submittedName>
        <fullName evidence="2">Metal-sulfur cluster assembly factor</fullName>
    </submittedName>
</protein>
<accession>A0A9Q4APQ5</accession>
<comment type="caution">
    <text evidence="2">The sequence shown here is derived from an EMBL/GenBank/DDBJ whole genome shotgun (WGS) entry which is preliminary data.</text>
</comment>
<evidence type="ECO:0000313" key="3">
    <source>
        <dbReference type="Proteomes" id="UP001060275"/>
    </source>
</evidence>
<dbReference type="InterPro" id="IPR002744">
    <property type="entry name" value="MIP18-like"/>
</dbReference>